<organism evidence="3 4">
    <name type="scientific">Bionectria ochroleuca</name>
    <name type="common">Gliocladium roseum</name>
    <dbReference type="NCBI Taxonomy" id="29856"/>
    <lineage>
        <taxon>Eukaryota</taxon>
        <taxon>Fungi</taxon>
        <taxon>Dikarya</taxon>
        <taxon>Ascomycota</taxon>
        <taxon>Pezizomycotina</taxon>
        <taxon>Sordariomycetes</taxon>
        <taxon>Hypocreomycetidae</taxon>
        <taxon>Hypocreales</taxon>
        <taxon>Bionectriaceae</taxon>
        <taxon>Clonostachys</taxon>
    </lineage>
</organism>
<keyword evidence="4" id="KW-1185">Reference proteome</keyword>
<evidence type="ECO:0000259" key="2">
    <source>
        <dbReference type="PROSITE" id="PS52006"/>
    </source>
</evidence>
<dbReference type="Gene3D" id="3.30.920.50">
    <property type="entry name" value="Beta-1,3-glucanase, C-terminal domain"/>
    <property type="match status" value="1"/>
</dbReference>
<evidence type="ECO:0000313" key="3">
    <source>
        <dbReference type="EMBL" id="VUC21100.1"/>
    </source>
</evidence>
<dbReference type="Proteomes" id="UP000766486">
    <property type="component" value="Unassembled WGS sequence"/>
</dbReference>
<dbReference type="PROSITE" id="PS52006">
    <property type="entry name" value="GH64"/>
    <property type="match status" value="1"/>
</dbReference>
<dbReference type="EMBL" id="CABFNS010000341">
    <property type="protein sequence ID" value="VUC21100.1"/>
    <property type="molecule type" value="Genomic_DNA"/>
</dbReference>
<dbReference type="InterPro" id="IPR037398">
    <property type="entry name" value="Glyco_hydro_64_fam"/>
</dbReference>
<dbReference type="Gene3D" id="2.60.110.10">
    <property type="entry name" value="Thaumatin"/>
    <property type="match status" value="1"/>
</dbReference>
<dbReference type="Pfam" id="PF16483">
    <property type="entry name" value="Glyco_hydro_64"/>
    <property type="match status" value="1"/>
</dbReference>
<reference evidence="3 4" key="1">
    <citation type="submission" date="2019-06" db="EMBL/GenBank/DDBJ databases">
        <authorList>
            <person name="Broberg M."/>
        </authorList>
    </citation>
    <scope>NUCLEOTIDE SEQUENCE [LARGE SCALE GENOMIC DNA]</scope>
</reference>
<gene>
    <name evidence="3" type="ORF">CLO192961_LOCUS40683</name>
</gene>
<dbReference type="CDD" id="cd09220">
    <property type="entry name" value="GH64-GluB-like"/>
    <property type="match status" value="1"/>
</dbReference>
<dbReference type="InterPro" id="IPR042517">
    <property type="entry name" value="Glyco_hydro_64_N_2"/>
</dbReference>
<feature type="chain" id="PRO_5046761944" description="GH64 domain-containing protein" evidence="1">
    <location>
        <begin position="17"/>
        <end position="461"/>
    </location>
</feature>
<keyword evidence="1" id="KW-0732">Signal</keyword>
<protein>
    <recommendedName>
        <fullName evidence="2">GH64 domain-containing protein</fullName>
    </recommendedName>
</protein>
<dbReference type="InterPro" id="IPR037176">
    <property type="entry name" value="Osmotin/thaumatin-like_sf"/>
</dbReference>
<comment type="caution">
    <text evidence="3">The sequence shown here is derived from an EMBL/GenBank/DDBJ whole genome shotgun (WGS) entry which is preliminary data.</text>
</comment>
<sequence length="461" mass="49618">MKAFTILTALLGTALAAPRGFTHVQPIEKSVDRSVENKYTTVKESSKVVVEEKNTLNGTATNSRTGNSRVFSINSQKVSTQAVQQSIPLKLVNNLDGDLVNCYISGLDSDGKVVFLGAAGNLIYPSAGGSEVPVTIAEDIAIPMPAKGQTFEITLPIAMASGRVYFAQGELEFFMVKTATGDGLVQPSNTNLEDPSRNINWGFVELTLTTDGVIWANISYVDFVGLIMSMTLRTKDNNTQEVIGLPGNAVTTVCEKLLAQGEVDGLPWGAMCIAGTDGKPLRVLSPEDYGDVAGEGWEDYWTEYVDKVWEKYSSETLTIKTQAVGDVACKVADNKLTCDGDNRAYPKPDHLDIWGCNSGPFGIQAEDNAVHVAVVPRLCAAFVRSTLLLDGGNVTPDLPDTSYYTVSPTSHYSRIIHEEEVDGRGYAFPYDDVNPTGSEDAAGLVSSGNYESLTFYIGGKQ</sequence>
<dbReference type="PANTHER" id="PTHR38165:SF1">
    <property type="entry name" value="GLUCANASE B"/>
    <property type="match status" value="1"/>
</dbReference>
<evidence type="ECO:0000256" key="1">
    <source>
        <dbReference type="SAM" id="SignalP"/>
    </source>
</evidence>
<feature type="signal peptide" evidence="1">
    <location>
        <begin position="1"/>
        <end position="16"/>
    </location>
</feature>
<accession>A0ABY6TR43</accession>
<dbReference type="PANTHER" id="PTHR38165">
    <property type="match status" value="1"/>
</dbReference>
<dbReference type="InterPro" id="IPR032477">
    <property type="entry name" value="Glyco_hydro_64"/>
</dbReference>
<name>A0ABY6TR43_BIOOC</name>
<proteinExistence type="predicted"/>
<feature type="domain" description="GH64" evidence="2">
    <location>
        <begin position="84"/>
        <end position="450"/>
    </location>
</feature>
<evidence type="ECO:0000313" key="4">
    <source>
        <dbReference type="Proteomes" id="UP000766486"/>
    </source>
</evidence>